<dbReference type="Ensembl" id="ENSLOCT00000022012.1">
    <property type="protein sequence ID" value="ENSLOCP00000021973.1"/>
    <property type="gene ID" value="ENSLOCG00000017870.1"/>
</dbReference>
<evidence type="ECO:0000256" key="5">
    <source>
        <dbReference type="ARBA" id="ARBA00022771"/>
    </source>
</evidence>
<feature type="domain" description="C2H2-type" evidence="14">
    <location>
        <begin position="299"/>
        <end position="326"/>
    </location>
</feature>
<evidence type="ECO:0000256" key="8">
    <source>
        <dbReference type="ARBA" id="ARBA00023125"/>
    </source>
</evidence>
<feature type="region of interest" description="Disordered" evidence="12">
    <location>
        <begin position="144"/>
        <end position="200"/>
    </location>
</feature>
<dbReference type="SUPFAM" id="SSF57667">
    <property type="entry name" value="beta-beta-alpha zinc fingers"/>
    <property type="match status" value="2"/>
</dbReference>
<dbReference type="InterPro" id="IPR000210">
    <property type="entry name" value="BTB/POZ_dom"/>
</dbReference>
<dbReference type="InParanoid" id="W5NMW4"/>
<dbReference type="OrthoDB" id="1405595at2759"/>
<evidence type="ECO:0000256" key="1">
    <source>
        <dbReference type="ARBA" id="ARBA00003767"/>
    </source>
</evidence>
<reference evidence="15" key="2">
    <citation type="submission" date="2025-08" db="UniProtKB">
        <authorList>
            <consortium name="Ensembl"/>
        </authorList>
    </citation>
    <scope>IDENTIFICATION</scope>
</reference>
<dbReference type="Gene3D" id="3.30.160.60">
    <property type="entry name" value="Classic Zinc Finger"/>
    <property type="match status" value="3"/>
</dbReference>
<dbReference type="GO" id="GO:0000122">
    <property type="term" value="P:negative regulation of transcription by RNA polymerase II"/>
    <property type="evidence" value="ECO:0000318"/>
    <property type="project" value="GO_Central"/>
</dbReference>
<feature type="domain" description="C2H2-type" evidence="14">
    <location>
        <begin position="327"/>
        <end position="354"/>
    </location>
</feature>
<dbReference type="GO" id="GO:0008270">
    <property type="term" value="F:zinc ion binding"/>
    <property type="evidence" value="ECO:0007669"/>
    <property type="project" value="UniProtKB-KW"/>
</dbReference>
<keyword evidence="4" id="KW-0677">Repeat</keyword>
<evidence type="ECO:0000313" key="15">
    <source>
        <dbReference type="Ensembl" id="ENSLOCP00000021973.1"/>
    </source>
</evidence>
<evidence type="ECO:0000259" key="14">
    <source>
        <dbReference type="PROSITE" id="PS50157"/>
    </source>
</evidence>
<dbReference type="GeneID" id="102683275"/>
<dbReference type="Bgee" id="ENSLOCG00000017870">
    <property type="expression patterns" value="Expressed in ovary and 2 other cell types or tissues"/>
</dbReference>
<name>W5NMW4_LEPOC</name>
<dbReference type="FunFam" id="3.30.160.60:FF:000100">
    <property type="entry name" value="Zinc finger 45-like"/>
    <property type="match status" value="1"/>
</dbReference>
<keyword evidence="7" id="KW-0805">Transcription regulation</keyword>
<dbReference type="RefSeq" id="XP_015223228.1">
    <property type="nucleotide sequence ID" value="XM_015367742.1"/>
</dbReference>
<keyword evidence="6" id="KW-0862">Zinc</keyword>
<feature type="domain" description="C2H2-type" evidence="14">
    <location>
        <begin position="274"/>
        <end position="296"/>
    </location>
</feature>
<keyword evidence="5 11" id="KW-0863">Zinc-finger</keyword>
<keyword evidence="16" id="KW-1185">Reference proteome</keyword>
<dbReference type="SUPFAM" id="SSF54695">
    <property type="entry name" value="POZ domain"/>
    <property type="match status" value="1"/>
</dbReference>
<dbReference type="PANTHER" id="PTHR46105">
    <property type="entry name" value="AGAP004733-PA"/>
    <property type="match status" value="1"/>
</dbReference>
<proteinExistence type="predicted"/>
<dbReference type="PROSITE" id="PS50097">
    <property type="entry name" value="BTB"/>
    <property type="match status" value="1"/>
</dbReference>
<dbReference type="InterPro" id="IPR013087">
    <property type="entry name" value="Znf_C2H2_type"/>
</dbReference>
<evidence type="ECO:0000313" key="16">
    <source>
        <dbReference type="Proteomes" id="UP000018468"/>
    </source>
</evidence>
<dbReference type="Proteomes" id="UP000018468">
    <property type="component" value="Linkage group LG22"/>
</dbReference>
<evidence type="ECO:0000256" key="10">
    <source>
        <dbReference type="ARBA" id="ARBA00023242"/>
    </source>
</evidence>
<keyword evidence="10" id="KW-0539">Nucleus</keyword>
<dbReference type="FunFam" id="3.30.160.60:FF:000045">
    <property type="entry name" value="ZFP69 zinc finger protein B"/>
    <property type="match status" value="1"/>
</dbReference>
<evidence type="ECO:0000256" key="11">
    <source>
        <dbReference type="PROSITE-ProRule" id="PRU00042"/>
    </source>
</evidence>
<evidence type="ECO:0000256" key="3">
    <source>
        <dbReference type="ARBA" id="ARBA00022723"/>
    </source>
</evidence>
<feature type="compositionally biased region" description="Polar residues" evidence="12">
    <location>
        <begin position="246"/>
        <end position="258"/>
    </location>
</feature>
<dbReference type="SMART" id="SM00225">
    <property type="entry name" value="BTB"/>
    <property type="match status" value="1"/>
</dbReference>
<organism evidence="15 16">
    <name type="scientific">Lepisosteus oculatus</name>
    <name type="common">Spotted gar</name>
    <dbReference type="NCBI Taxonomy" id="7918"/>
    <lineage>
        <taxon>Eukaryota</taxon>
        <taxon>Metazoa</taxon>
        <taxon>Chordata</taxon>
        <taxon>Craniata</taxon>
        <taxon>Vertebrata</taxon>
        <taxon>Euteleostomi</taxon>
        <taxon>Actinopterygii</taxon>
        <taxon>Neopterygii</taxon>
        <taxon>Holostei</taxon>
        <taxon>Semionotiformes</taxon>
        <taxon>Lepisosteidae</taxon>
        <taxon>Lepisosteus</taxon>
    </lineage>
</organism>
<feature type="domain" description="BTB" evidence="13">
    <location>
        <begin position="33"/>
        <end position="97"/>
    </location>
</feature>
<dbReference type="GO" id="GO:0000978">
    <property type="term" value="F:RNA polymerase II cis-regulatory region sequence-specific DNA binding"/>
    <property type="evidence" value="ECO:0000318"/>
    <property type="project" value="GO_Central"/>
</dbReference>
<keyword evidence="8" id="KW-0238">DNA-binding</keyword>
<dbReference type="InterPro" id="IPR050457">
    <property type="entry name" value="ZnFinger_BTB_dom_contain"/>
</dbReference>
<evidence type="ECO:0000259" key="13">
    <source>
        <dbReference type="PROSITE" id="PS50097"/>
    </source>
</evidence>
<dbReference type="HOGENOM" id="CLU_037856_1_0_1"/>
<evidence type="ECO:0000256" key="9">
    <source>
        <dbReference type="ARBA" id="ARBA00023163"/>
    </source>
</evidence>
<reference evidence="16" key="1">
    <citation type="submission" date="2011-12" db="EMBL/GenBank/DDBJ databases">
        <title>The Draft Genome of Lepisosteus oculatus.</title>
        <authorList>
            <consortium name="The Broad Institute Genome Assembly &amp; Analysis Group"/>
            <consortium name="Computational R&amp;D Group"/>
            <consortium name="and Sequencing Platform"/>
            <person name="Di Palma F."/>
            <person name="Alfoldi J."/>
            <person name="Johnson J."/>
            <person name="Berlin A."/>
            <person name="Gnerre S."/>
            <person name="Jaffe D."/>
            <person name="MacCallum I."/>
            <person name="Young S."/>
            <person name="Walker B.J."/>
            <person name="Lander E.S."/>
            <person name="Lindblad-Toh K."/>
        </authorList>
    </citation>
    <scope>NUCLEOTIDE SEQUENCE [LARGE SCALE GENOMIC DNA]</scope>
</reference>
<protein>
    <submittedName>
        <fullName evidence="15">Zinc finger and BTB domain-containing protein 26-like</fullName>
    </submittedName>
</protein>
<comment type="subcellular location">
    <subcellularLocation>
        <location evidence="2">Nucleus</location>
    </subcellularLocation>
</comment>
<keyword evidence="9" id="KW-0804">Transcription</keyword>
<reference evidence="15" key="3">
    <citation type="submission" date="2025-09" db="UniProtKB">
        <authorList>
            <consortium name="Ensembl"/>
        </authorList>
    </citation>
    <scope>IDENTIFICATION</scope>
</reference>
<dbReference type="EMBL" id="AHAT01005641">
    <property type="status" value="NOT_ANNOTATED_CDS"/>
    <property type="molecule type" value="Genomic_DNA"/>
</dbReference>
<dbReference type="AlphaFoldDB" id="W5NMW4"/>
<accession>W5NMW4</accession>
<dbReference type="KEGG" id="loc:102683275"/>
<evidence type="ECO:0000256" key="6">
    <source>
        <dbReference type="ARBA" id="ARBA00022833"/>
    </source>
</evidence>
<dbReference type="RefSeq" id="XP_015223229.1">
    <property type="nucleotide sequence ID" value="XM_015367743.1"/>
</dbReference>
<evidence type="ECO:0000256" key="12">
    <source>
        <dbReference type="SAM" id="MobiDB-lite"/>
    </source>
</evidence>
<keyword evidence="3" id="KW-0479">Metal-binding</keyword>
<dbReference type="SMART" id="SM00355">
    <property type="entry name" value="ZnF_C2H2"/>
    <property type="match status" value="4"/>
</dbReference>
<dbReference type="eggNOG" id="KOG1721">
    <property type="taxonomic scope" value="Eukaryota"/>
</dbReference>
<dbReference type="PROSITE" id="PS50157">
    <property type="entry name" value="ZINC_FINGER_C2H2_2"/>
    <property type="match status" value="4"/>
</dbReference>
<feature type="domain" description="C2H2-type" evidence="14">
    <location>
        <begin position="355"/>
        <end position="378"/>
    </location>
</feature>
<comment type="function">
    <text evidence="1">May be involved in transcriptional regulation.</text>
</comment>
<dbReference type="STRING" id="7918.ENSLOCP00000021973"/>
<evidence type="ECO:0000256" key="4">
    <source>
        <dbReference type="ARBA" id="ARBA00022737"/>
    </source>
</evidence>
<dbReference type="GO" id="GO:0002682">
    <property type="term" value="P:regulation of immune system process"/>
    <property type="evidence" value="ECO:0000318"/>
    <property type="project" value="GO_Central"/>
</dbReference>
<dbReference type="Gene3D" id="3.30.710.10">
    <property type="entry name" value="Potassium Channel Kv1.1, Chain A"/>
    <property type="match status" value="1"/>
</dbReference>
<dbReference type="PROSITE" id="PS00028">
    <property type="entry name" value="ZINC_FINGER_C2H2_1"/>
    <property type="match status" value="4"/>
</dbReference>
<dbReference type="OMA" id="TEMSGNH"/>
<dbReference type="InterPro" id="IPR036236">
    <property type="entry name" value="Znf_C2H2_sf"/>
</dbReference>
<dbReference type="GeneTree" id="ENSGT00940000157920"/>
<dbReference type="GO" id="GO:0001817">
    <property type="term" value="P:regulation of cytokine production"/>
    <property type="evidence" value="ECO:0000318"/>
    <property type="project" value="GO_Central"/>
</dbReference>
<dbReference type="Pfam" id="PF00651">
    <property type="entry name" value="BTB"/>
    <property type="match status" value="1"/>
</dbReference>
<dbReference type="GO" id="GO:0005654">
    <property type="term" value="C:nucleoplasm"/>
    <property type="evidence" value="ECO:0000318"/>
    <property type="project" value="GO_Central"/>
</dbReference>
<evidence type="ECO:0000256" key="2">
    <source>
        <dbReference type="ARBA" id="ARBA00004123"/>
    </source>
</evidence>
<dbReference type="Pfam" id="PF00096">
    <property type="entry name" value="zf-C2H2"/>
    <property type="match status" value="3"/>
</dbReference>
<dbReference type="GO" id="GO:0001227">
    <property type="term" value="F:DNA-binding transcription repressor activity, RNA polymerase II-specific"/>
    <property type="evidence" value="ECO:0000318"/>
    <property type="project" value="GO_Central"/>
</dbReference>
<feature type="region of interest" description="Disordered" evidence="12">
    <location>
        <begin position="244"/>
        <end position="264"/>
    </location>
</feature>
<evidence type="ECO:0000256" key="7">
    <source>
        <dbReference type="ARBA" id="ARBA00023015"/>
    </source>
</evidence>
<sequence length="395" mass="44659">MAQEGPNIHFRFMNYGNWMLQKMNMLREHGHFCDVTVHVNKTAFQGHKVILAASSSFLRDQFLLKDSKEASVSLGQRPEVALDLLQSCYTGVLEFPLKDLISYLMAASYLQMGHVVEKCQQAAGQYLEPNFSVSGISLAQEKLPFWDPEPHSPREGASQEVEETSARKDTGSRANQVPHISLEPSKLDLKAESSEGQDDECAVVSLEPPRVYSQVDSGHRLAEWVNAEDLVVLNSELEFQGLQPPSAFSAQDGSSSKAEGSRAAPQEELFKGPYQCRVCSRVFRLLEKYVVHMRGHKVCLCLRCGKTFSQKVNLKRHVRSHMGFKPYRCHLCQKVFSQKVSLQDHMNLHSGARPHHCGYCEMQFTHKPALRRHLREFHGKTGSDSFNDEIEEIVL</sequence>
<dbReference type="InterPro" id="IPR011333">
    <property type="entry name" value="SKP1/BTB/POZ_sf"/>
</dbReference>
<dbReference type="PANTHER" id="PTHR46105:SF29">
    <property type="entry name" value="ZINC FINGER AND BTB DOMAIN CONTAINING 12"/>
    <property type="match status" value="1"/>
</dbReference>